<name>A0A4S2N5S5_9PEZI</name>
<dbReference type="EMBL" id="ML220113">
    <property type="protein sequence ID" value="TGZ84434.1"/>
    <property type="molecule type" value="Genomic_DNA"/>
</dbReference>
<protein>
    <submittedName>
        <fullName evidence="1">Uncharacterized protein</fullName>
    </submittedName>
</protein>
<dbReference type="STRING" id="341454.A0A4S2N5S5"/>
<gene>
    <name evidence="1" type="ORF">EX30DRAFT_338957</name>
</gene>
<keyword evidence="2" id="KW-1185">Reference proteome</keyword>
<sequence length="104" mass="11910">MAPSTLPIRHLYRHLLRELPPISQSRSSLHQQLREQFSQKSKPFDMAAGTQLLKYLQSQRMYVTLLERYNPGLAGEMDVAENVRLTARRVGLDVSGMDGRKSKL</sequence>
<dbReference type="OrthoDB" id="15893at2759"/>
<dbReference type="InterPro" id="IPR039196">
    <property type="entry name" value="Fmc1"/>
</dbReference>
<accession>A0A4S2N5S5</accession>
<dbReference type="AlphaFoldDB" id="A0A4S2N5S5"/>
<dbReference type="Pfam" id="PF13233">
    <property type="entry name" value="Complex1_LYR_2"/>
    <property type="match status" value="1"/>
</dbReference>
<evidence type="ECO:0000313" key="1">
    <source>
        <dbReference type="EMBL" id="TGZ84434.1"/>
    </source>
</evidence>
<dbReference type="InParanoid" id="A0A4S2N5S5"/>
<reference evidence="1 2" key="1">
    <citation type="submission" date="2019-04" db="EMBL/GenBank/DDBJ databases">
        <title>Comparative genomics and transcriptomics to analyze fruiting body development in filamentous ascomycetes.</title>
        <authorList>
            <consortium name="DOE Joint Genome Institute"/>
            <person name="Lutkenhaus R."/>
            <person name="Traeger S."/>
            <person name="Breuer J."/>
            <person name="Kuo A."/>
            <person name="Lipzen A."/>
            <person name="Pangilinan J."/>
            <person name="Dilworth D."/>
            <person name="Sandor L."/>
            <person name="Poggeler S."/>
            <person name="Barry K."/>
            <person name="Grigoriev I.V."/>
            <person name="Nowrousian M."/>
        </authorList>
    </citation>
    <scope>NUCLEOTIDE SEQUENCE [LARGE SCALE GENOMIC DNA]</scope>
    <source>
        <strain evidence="1 2">CBS 389.68</strain>
    </source>
</reference>
<evidence type="ECO:0000313" key="2">
    <source>
        <dbReference type="Proteomes" id="UP000298138"/>
    </source>
</evidence>
<proteinExistence type="predicted"/>
<dbReference type="Proteomes" id="UP000298138">
    <property type="component" value="Unassembled WGS sequence"/>
</dbReference>
<dbReference type="GO" id="GO:0033615">
    <property type="term" value="P:mitochondrial proton-transporting ATP synthase complex assembly"/>
    <property type="evidence" value="ECO:0007669"/>
    <property type="project" value="InterPro"/>
</dbReference>
<dbReference type="PANTHER" id="PTHR28015:SF1">
    <property type="entry name" value="ATP SYNTHASE ASSEMBLY FACTOR FMC1, MITOCHONDRIAL"/>
    <property type="match status" value="1"/>
</dbReference>
<dbReference type="PANTHER" id="PTHR28015">
    <property type="entry name" value="ATP SYNTHASE ASSEMBLY FACTOR FMC1, MITOCHONDRIAL"/>
    <property type="match status" value="1"/>
</dbReference>
<dbReference type="GO" id="GO:0005759">
    <property type="term" value="C:mitochondrial matrix"/>
    <property type="evidence" value="ECO:0007669"/>
    <property type="project" value="TreeGrafter"/>
</dbReference>
<organism evidence="1 2">
    <name type="scientific">Ascodesmis nigricans</name>
    <dbReference type="NCBI Taxonomy" id="341454"/>
    <lineage>
        <taxon>Eukaryota</taxon>
        <taxon>Fungi</taxon>
        <taxon>Dikarya</taxon>
        <taxon>Ascomycota</taxon>
        <taxon>Pezizomycotina</taxon>
        <taxon>Pezizomycetes</taxon>
        <taxon>Pezizales</taxon>
        <taxon>Ascodesmidaceae</taxon>
        <taxon>Ascodesmis</taxon>
    </lineage>
</organism>